<feature type="region of interest" description="Disordered" evidence="2">
    <location>
        <begin position="86"/>
        <end position="110"/>
    </location>
</feature>
<dbReference type="InterPro" id="IPR036250">
    <property type="entry name" value="AcylCo_DH-like_C"/>
</dbReference>
<keyword evidence="3" id="KW-0812">Transmembrane</keyword>
<dbReference type="EMBL" id="JAVREJ010000029">
    <property type="protein sequence ID" value="MDT0353276.1"/>
    <property type="molecule type" value="Genomic_DNA"/>
</dbReference>
<dbReference type="Pfam" id="PF00441">
    <property type="entry name" value="Acyl-CoA_dh_1"/>
    <property type="match status" value="1"/>
</dbReference>
<feature type="transmembrane region" description="Helical" evidence="3">
    <location>
        <begin position="26"/>
        <end position="49"/>
    </location>
</feature>
<sequence length="110" mass="11651">MSPIINHQAVGYLLAEVAARIEAYRYMCWTAAEIFIVAMIALSAVVAGYESIRPLLAPQPIAWAPTPPSAVTVIFGRAVVGTSKVSRSGSTWSSANSVFPTPGAFSSSRH</sequence>
<feature type="transmembrane region" description="Helical" evidence="3">
    <location>
        <begin position="61"/>
        <end position="80"/>
    </location>
</feature>
<evidence type="ECO:0000256" key="1">
    <source>
        <dbReference type="ARBA" id="ARBA00022630"/>
    </source>
</evidence>
<feature type="domain" description="Acyl-CoA dehydrogenase/oxidase C-terminal" evidence="4">
    <location>
        <begin position="3"/>
        <end position="33"/>
    </location>
</feature>
<gene>
    <name evidence="5" type="ORF">RM445_27560</name>
</gene>
<keyword evidence="3" id="KW-1133">Transmembrane helix</keyword>
<dbReference type="SUPFAM" id="SSF47203">
    <property type="entry name" value="Acyl-CoA dehydrogenase C-terminal domain-like"/>
    <property type="match status" value="1"/>
</dbReference>
<dbReference type="Proteomes" id="UP001183202">
    <property type="component" value="Unassembled WGS sequence"/>
</dbReference>
<keyword evidence="3" id="KW-0472">Membrane</keyword>
<comment type="caution">
    <text evidence="5">The sequence shown here is derived from an EMBL/GenBank/DDBJ whole genome shotgun (WGS) entry which is preliminary data.</text>
</comment>
<evidence type="ECO:0000256" key="2">
    <source>
        <dbReference type="SAM" id="MobiDB-lite"/>
    </source>
</evidence>
<evidence type="ECO:0000259" key="4">
    <source>
        <dbReference type="Pfam" id="PF00441"/>
    </source>
</evidence>
<keyword evidence="6" id="KW-1185">Reference proteome</keyword>
<reference evidence="6" key="1">
    <citation type="submission" date="2023-07" db="EMBL/GenBank/DDBJ databases">
        <title>30 novel species of actinomycetes from the DSMZ collection.</title>
        <authorList>
            <person name="Nouioui I."/>
        </authorList>
    </citation>
    <scope>NUCLEOTIDE SEQUENCE [LARGE SCALE GENOMIC DNA]</scope>
    <source>
        <strain evidence="6">DSM 45834</strain>
    </source>
</reference>
<evidence type="ECO:0000313" key="6">
    <source>
        <dbReference type="Proteomes" id="UP001183202"/>
    </source>
</evidence>
<dbReference type="InterPro" id="IPR009075">
    <property type="entry name" value="AcylCo_DH/oxidase_C"/>
</dbReference>
<evidence type="ECO:0000313" key="5">
    <source>
        <dbReference type="EMBL" id="MDT0353276.1"/>
    </source>
</evidence>
<evidence type="ECO:0000256" key="3">
    <source>
        <dbReference type="SAM" id="Phobius"/>
    </source>
</evidence>
<dbReference type="RefSeq" id="WP_311559791.1">
    <property type="nucleotide sequence ID" value="NZ_JAVREJ010000029.1"/>
</dbReference>
<organism evidence="5 6">
    <name type="scientific">Pseudonocardia charpentierae</name>
    <dbReference type="NCBI Taxonomy" id="3075545"/>
    <lineage>
        <taxon>Bacteria</taxon>
        <taxon>Bacillati</taxon>
        <taxon>Actinomycetota</taxon>
        <taxon>Actinomycetes</taxon>
        <taxon>Pseudonocardiales</taxon>
        <taxon>Pseudonocardiaceae</taxon>
        <taxon>Pseudonocardia</taxon>
    </lineage>
</organism>
<name>A0ABU2NH41_9PSEU</name>
<keyword evidence="1" id="KW-0285">Flavoprotein</keyword>
<proteinExistence type="predicted"/>
<protein>
    <recommendedName>
        <fullName evidence="4">Acyl-CoA dehydrogenase/oxidase C-terminal domain-containing protein</fullName>
    </recommendedName>
</protein>
<accession>A0ABU2NH41</accession>